<evidence type="ECO:0000313" key="4">
    <source>
        <dbReference type="Proteomes" id="UP000001067"/>
    </source>
</evidence>
<dbReference type="HOGENOM" id="CLU_493586_0_0_1"/>
<organism evidence="4">
    <name type="scientific">Pyrenophora teres f. teres (strain 0-1)</name>
    <name type="common">Barley net blotch fungus</name>
    <name type="synonym">Drechslera teres f. teres</name>
    <dbReference type="NCBI Taxonomy" id="861557"/>
    <lineage>
        <taxon>Eukaryota</taxon>
        <taxon>Fungi</taxon>
        <taxon>Dikarya</taxon>
        <taxon>Ascomycota</taxon>
        <taxon>Pezizomycotina</taxon>
        <taxon>Dothideomycetes</taxon>
        <taxon>Pleosporomycetidae</taxon>
        <taxon>Pleosporales</taxon>
        <taxon>Pleosporineae</taxon>
        <taxon>Pleosporaceae</taxon>
        <taxon>Pyrenophora</taxon>
    </lineage>
</organism>
<dbReference type="STRING" id="861557.E3RW83"/>
<feature type="region of interest" description="Disordered" evidence="1">
    <location>
        <begin position="323"/>
        <end position="345"/>
    </location>
</feature>
<keyword evidence="4" id="KW-1185">Reference proteome</keyword>
<keyword evidence="2" id="KW-0472">Membrane</keyword>
<reference evidence="3 4" key="1">
    <citation type="journal article" date="2010" name="Genome Biol.">
        <title>A first genome assembly of the barley fungal pathogen Pyrenophora teres f. teres.</title>
        <authorList>
            <person name="Ellwood S.R."/>
            <person name="Liu Z."/>
            <person name="Syme R.A."/>
            <person name="Lai Z."/>
            <person name="Hane J.K."/>
            <person name="Keiper F."/>
            <person name="Moffat C.S."/>
            <person name="Oliver R.P."/>
            <person name="Friesen T.L."/>
        </authorList>
    </citation>
    <scope>NUCLEOTIDE SEQUENCE [LARGE SCALE GENOMIC DNA]</scope>
    <source>
        <strain evidence="3 4">0-1</strain>
    </source>
</reference>
<protein>
    <recommendedName>
        <fullName evidence="5">Alpha-N-acetylglucosamine transferase</fullName>
    </recommendedName>
</protein>
<evidence type="ECO:0000256" key="1">
    <source>
        <dbReference type="SAM" id="MobiDB-lite"/>
    </source>
</evidence>
<dbReference type="Proteomes" id="UP000001067">
    <property type="component" value="Unassembled WGS sequence"/>
</dbReference>
<dbReference type="AlphaFoldDB" id="E3RW83"/>
<dbReference type="KEGG" id="pte:PTT_13503"/>
<keyword evidence="2" id="KW-0812">Transmembrane</keyword>
<feature type="transmembrane region" description="Helical" evidence="2">
    <location>
        <begin position="43"/>
        <end position="61"/>
    </location>
</feature>
<dbReference type="eggNOG" id="KOG1950">
    <property type="taxonomic scope" value="Eukaryota"/>
</dbReference>
<evidence type="ECO:0000256" key="2">
    <source>
        <dbReference type="SAM" id="Phobius"/>
    </source>
</evidence>
<name>E3RW83_PYRTT</name>
<dbReference type="EMBL" id="GL535403">
    <property type="protein sequence ID" value="EFQ90011.1"/>
    <property type="molecule type" value="Genomic_DNA"/>
</dbReference>
<dbReference type="Gene3D" id="3.90.550.10">
    <property type="entry name" value="Spore Coat Polysaccharide Biosynthesis Protein SpsA, Chain A"/>
    <property type="match status" value="1"/>
</dbReference>
<feature type="compositionally biased region" description="Basic and acidic residues" evidence="1">
    <location>
        <begin position="330"/>
        <end position="345"/>
    </location>
</feature>
<proteinExistence type="predicted"/>
<accession>E3RW83</accession>
<sequence length="552" mass="62580">MFEQWNPLRRYTLLRSSDYTETAADMPPSAHCSEWFALRRVRTTLVISVLLLVVLSLLHFVPQASTELPTPQHIADPPSAIKCDDGVRWSDFAYVQYVTNANYLCNSLMILDALNRSETKADRIMMYPEGWNVAEDHTADAPTESKLLAKARDVYQAKLVPIQVVSFEKGDATWKDSYTKLLAFNQTQYKRVMSLDSDAILRENMDELFMLPSSPVAMPRAYWLDQPFMSSQLVLVEPSLTEWHRVEQLMNTENPGFDMDILNTLYKDSCLVIPHRRYDLITSEFRSETHEKYLGSDEAWDGAKALEEAKFVHFSDWPVPKPWHQAPESTMKEHQPKCKERREGEEPDCRDRDIWLTLYEEFSNSRQSGAHSIDPKSINVFRLFALIKDGPYAQNSTIQYSKKGLAINVQQDGKCRDTTVNYASLTIAAKDADYQPGGLFLYSGNPPIQAYVDRSGMGQGILQFSQGVGAPPARNAERGPWEITNDLELVYAPANGVNHFQACTDDAGKTFSVWMRGVDTAGGHKECVPFTAQVWPVDTSEAENANQCTYDF</sequence>
<evidence type="ECO:0000313" key="3">
    <source>
        <dbReference type="EMBL" id="EFQ90011.1"/>
    </source>
</evidence>
<dbReference type="SUPFAM" id="SSF53448">
    <property type="entry name" value="Nucleotide-diphospho-sugar transferases"/>
    <property type="match status" value="1"/>
</dbReference>
<dbReference type="InterPro" id="IPR050587">
    <property type="entry name" value="GNT1/Glycosyltrans_8"/>
</dbReference>
<gene>
    <name evidence="3" type="ORF">PTT_13503</name>
</gene>
<keyword evidence="2" id="KW-1133">Transmembrane helix</keyword>
<dbReference type="PANTHER" id="PTHR11183">
    <property type="entry name" value="GLYCOGENIN SUBFAMILY MEMBER"/>
    <property type="match status" value="1"/>
</dbReference>
<evidence type="ECO:0008006" key="5">
    <source>
        <dbReference type="Google" id="ProtNLM"/>
    </source>
</evidence>
<dbReference type="OrthoDB" id="4093325at2759"/>
<dbReference type="InterPro" id="IPR029044">
    <property type="entry name" value="Nucleotide-diphossugar_trans"/>
</dbReference>